<comment type="caution">
    <text evidence="2">The sequence shown here is derived from an EMBL/GenBank/DDBJ whole genome shotgun (WGS) entry which is preliminary data.</text>
</comment>
<feature type="region of interest" description="Disordered" evidence="1">
    <location>
        <begin position="72"/>
        <end position="152"/>
    </location>
</feature>
<organism evidence="2 3">
    <name type="scientific">Eumeta variegata</name>
    <name type="common">Bagworm moth</name>
    <name type="synonym">Eumeta japonica</name>
    <dbReference type="NCBI Taxonomy" id="151549"/>
    <lineage>
        <taxon>Eukaryota</taxon>
        <taxon>Metazoa</taxon>
        <taxon>Ecdysozoa</taxon>
        <taxon>Arthropoda</taxon>
        <taxon>Hexapoda</taxon>
        <taxon>Insecta</taxon>
        <taxon>Pterygota</taxon>
        <taxon>Neoptera</taxon>
        <taxon>Endopterygota</taxon>
        <taxon>Lepidoptera</taxon>
        <taxon>Glossata</taxon>
        <taxon>Ditrysia</taxon>
        <taxon>Tineoidea</taxon>
        <taxon>Psychidae</taxon>
        <taxon>Oiketicinae</taxon>
        <taxon>Eumeta</taxon>
    </lineage>
</organism>
<protein>
    <submittedName>
        <fullName evidence="2">Lebocin-4</fullName>
    </submittedName>
</protein>
<proteinExistence type="predicted"/>
<dbReference type="Proteomes" id="UP000299102">
    <property type="component" value="Unassembled WGS sequence"/>
</dbReference>
<dbReference type="EMBL" id="BGZK01001211">
    <property type="protein sequence ID" value="GBP74545.1"/>
    <property type="molecule type" value="Genomic_DNA"/>
</dbReference>
<dbReference type="AlphaFoldDB" id="A0A4C1YJP0"/>
<name>A0A4C1YJP0_EUMVA</name>
<accession>A0A4C1YJP0</accession>
<sequence>MIIDVAVSLNIVRPTYRPNIHRPVIIHPTYRPPPSTGPIIRTVRSVNDVYVETPTLPPYIDDIRMDPNRRYARSADPDVEETQFEEEYNVEQNHESRFVRSLDSPSAKRGGGSHTTSQSSRNTGATHPGYNRRNARSLIEEKGEEGLEPIMRSRRTIEPVDLFDDFKPKKRYSPTSSPDRIPIYVNRIHW</sequence>
<gene>
    <name evidence="2" type="primary">LEB4</name>
    <name evidence="2" type="ORF">EVAR_84901_1</name>
</gene>
<feature type="compositionally biased region" description="Polar residues" evidence="1">
    <location>
        <begin position="114"/>
        <end position="125"/>
    </location>
</feature>
<evidence type="ECO:0000313" key="2">
    <source>
        <dbReference type="EMBL" id="GBP74545.1"/>
    </source>
</evidence>
<feature type="compositionally biased region" description="Acidic residues" evidence="1">
    <location>
        <begin position="77"/>
        <end position="89"/>
    </location>
</feature>
<evidence type="ECO:0000256" key="1">
    <source>
        <dbReference type="SAM" id="MobiDB-lite"/>
    </source>
</evidence>
<keyword evidence="3" id="KW-1185">Reference proteome</keyword>
<dbReference type="OrthoDB" id="7493021at2759"/>
<evidence type="ECO:0000313" key="3">
    <source>
        <dbReference type="Proteomes" id="UP000299102"/>
    </source>
</evidence>
<reference evidence="2 3" key="1">
    <citation type="journal article" date="2019" name="Commun. Biol.">
        <title>The bagworm genome reveals a unique fibroin gene that provides high tensile strength.</title>
        <authorList>
            <person name="Kono N."/>
            <person name="Nakamura H."/>
            <person name="Ohtoshi R."/>
            <person name="Tomita M."/>
            <person name="Numata K."/>
            <person name="Arakawa K."/>
        </authorList>
    </citation>
    <scope>NUCLEOTIDE SEQUENCE [LARGE SCALE GENOMIC DNA]</scope>
</reference>